<dbReference type="InterPro" id="IPR013830">
    <property type="entry name" value="SGNH_hydro"/>
</dbReference>
<feature type="region of interest" description="Disordered" evidence="1">
    <location>
        <begin position="59"/>
        <end position="95"/>
    </location>
</feature>
<gene>
    <name evidence="4" type="ORF">SAMN02745229_02877</name>
</gene>
<evidence type="ECO:0000313" key="4">
    <source>
        <dbReference type="EMBL" id="SHI31365.1"/>
    </source>
</evidence>
<sequence length="353" mass="38010">MKKRLTRLTALLLGASMLSACSFDTTVKKAASESDSANASNSASVSSVSATEASSTVSSLEASTADVADNASTEASSTEQVDTASESSTTVLNDPTGDGQVVIVFLGDSQFANGREDGTSISDLVHNSTGYTVYNLGCGGTTASTKVGEQYQYSDASFYNVSEFLNGRGDSSIFDYYGVADVANSIDPAKVDYYVVEYGVNDFLSNRPQADSTDIKNVSCYVNAMHVALFQLSQASPKARIVCCSPIYCQFWGKDGAFLGDGNMYHNSYATYEEYAGNCIQTAENEGCIIFDAYHGRFMDLDTYTAKDYLAEDGIHLTQRGRKVFAAVVTHLINRQLGLDDTYLDNPYKIADY</sequence>
<keyword evidence="2" id="KW-0732">Signal</keyword>
<dbReference type="GeneID" id="89511277"/>
<evidence type="ECO:0000256" key="1">
    <source>
        <dbReference type="SAM" id="MobiDB-lite"/>
    </source>
</evidence>
<dbReference type="EMBL" id="FQXK01000026">
    <property type="protein sequence ID" value="SHI31365.1"/>
    <property type="molecule type" value="Genomic_DNA"/>
</dbReference>
<dbReference type="AlphaFoldDB" id="A0A1M6A4P7"/>
<proteinExistence type="predicted"/>
<keyword evidence="4" id="KW-0378">Hydrolase</keyword>
<feature type="compositionally biased region" description="Polar residues" evidence="1">
    <location>
        <begin position="70"/>
        <end position="93"/>
    </location>
</feature>
<feature type="chain" id="PRO_5039339775" evidence="2">
    <location>
        <begin position="21"/>
        <end position="353"/>
    </location>
</feature>
<protein>
    <submittedName>
        <fullName evidence="4">GDSL-like Lipase/Acylhydrolase</fullName>
    </submittedName>
</protein>
<dbReference type="InterPro" id="IPR036514">
    <property type="entry name" value="SGNH_hydro_sf"/>
</dbReference>
<dbReference type="Pfam" id="PF13472">
    <property type="entry name" value="Lipase_GDSL_2"/>
    <property type="match status" value="1"/>
</dbReference>
<dbReference type="OrthoDB" id="2047299at2"/>
<dbReference type="PROSITE" id="PS51257">
    <property type="entry name" value="PROKAR_LIPOPROTEIN"/>
    <property type="match status" value="1"/>
</dbReference>
<evidence type="ECO:0000259" key="3">
    <source>
        <dbReference type="Pfam" id="PF13472"/>
    </source>
</evidence>
<dbReference type="Gene3D" id="3.40.50.1110">
    <property type="entry name" value="SGNH hydrolase"/>
    <property type="match status" value="1"/>
</dbReference>
<dbReference type="Proteomes" id="UP000184278">
    <property type="component" value="Unassembled WGS sequence"/>
</dbReference>
<feature type="domain" description="SGNH hydrolase-type esterase" evidence="3">
    <location>
        <begin position="105"/>
        <end position="323"/>
    </location>
</feature>
<reference evidence="5" key="1">
    <citation type="submission" date="2016-11" db="EMBL/GenBank/DDBJ databases">
        <authorList>
            <person name="Varghese N."/>
            <person name="Submissions S."/>
        </authorList>
    </citation>
    <scope>NUCLEOTIDE SEQUENCE [LARGE SCALE GENOMIC DNA]</scope>
    <source>
        <strain evidence="5">DSM 3071</strain>
    </source>
</reference>
<dbReference type="GO" id="GO:0016787">
    <property type="term" value="F:hydrolase activity"/>
    <property type="evidence" value="ECO:0007669"/>
    <property type="project" value="UniProtKB-KW"/>
</dbReference>
<keyword evidence="5" id="KW-1185">Reference proteome</keyword>
<dbReference type="CDD" id="cd00229">
    <property type="entry name" value="SGNH_hydrolase"/>
    <property type="match status" value="1"/>
</dbReference>
<accession>A0A1M6A4P7</accession>
<dbReference type="SUPFAM" id="SSF52266">
    <property type="entry name" value="SGNH hydrolase"/>
    <property type="match status" value="1"/>
</dbReference>
<feature type="signal peptide" evidence="2">
    <location>
        <begin position="1"/>
        <end position="20"/>
    </location>
</feature>
<evidence type="ECO:0000313" key="5">
    <source>
        <dbReference type="Proteomes" id="UP000184278"/>
    </source>
</evidence>
<dbReference type="RefSeq" id="WP_073388781.1">
    <property type="nucleotide sequence ID" value="NZ_FQXK01000026.1"/>
</dbReference>
<name>A0A1M6A4P7_BUTFI</name>
<dbReference type="STRING" id="1121131.SAMN02745229_02877"/>
<evidence type="ECO:0000256" key="2">
    <source>
        <dbReference type="SAM" id="SignalP"/>
    </source>
</evidence>
<organism evidence="4 5">
    <name type="scientific">Butyrivibrio fibrisolvens DSM 3071</name>
    <dbReference type="NCBI Taxonomy" id="1121131"/>
    <lineage>
        <taxon>Bacteria</taxon>
        <taxon>Bacillati</taxon>
        <taxon>Bacillota</taxon>
        <taxon>Clostridia</taxon>
        <taxon>Lachnospirales</taxon>
        <taxon>Lachnospiraceae</taxon>
        <taxon>Butyrivibrio</taxon>
    </lineage>
</organism>